<name>A0A915L6R9_ROMCU</name>
<keyword evidence="2" id="KW-1185">Reference proteome</keyword>
<feature type="compositionally biased region" description="Basic and acidic residues" evidence="1">
    <location>
        <begin position="1"/>
        <end position="14"/>
    </location>
</feature>
<dbReference type="Proteomes" id="UP000887565">
    <property type="component" value="Unplaced"/>
</dbReference>
<accession>A0A915L6R9</accession>
<organism evidence="2 3">
    <name type="scientific">Romanomermis culicivorax</name>
    <name type="common">Nematode worm</name>
    <dbReference type="NCBI Taxonomy" id="13658"/>
    <lineage>
        <taxon>Eukaryota</taxon>
        <taxon>Metazoa</taxon>
        <taxon>Ecdysozoa</taxon>
        <taxon>Nematoda</taxon>
        <taxon>Enoplea</taxon>
        <taxon>Dorylaimia</taxon>
        <taxon>Mermithida</taxon>
        <taxon>Mermithoidea</taxon>
        <taxon>Mermithidae</taxon>
        <taxon>Romanomermis</taxon>
    </lineage>
</organism>
<feature type="compositionally biased region" description="Basic residues" evidence="1">
    <location>
        <begin position="15"/>
        <end position="36"/>
    </location>
</feature>
<evidence type="ECO:0000313" key="3">
    <source>
        <dbReference type="WBParaSite" id="nRc.2.0.1.t46815-RA"/>
    </source>
</evidence>
<reference evidence="3" key="1">
    <citation type="submission" date="2022-11" db="UniProtKB">
        <authorList>
            <consortium name="WormBaseParasite"/>
        </authorList>
    </citation>
    <scope>IDENTIFICATION</scope>
</reference>
<dbReference type="AlphaFoldDB" id="A0A915L6R9"/>
<sequence>MKEKERREGKENGKGKKKKKQMNRKKKVERKNKVNGKKSENGKKQTEKMKREKVKDKDKVTKNKIKNKERSEIKIIVSHDEVERILNEYKALGIPIVYRNFLESNNPNDESIHKREKMLAAAPHMATANHRIEMSVLE</sequence>
<dbReference type="WBParaSite" id="nRc.2.0.1.t46815-RA">
    <property type="protein sequence ID" value="nRc.2.0.1.t46815-RA"/>
    <property type="gene ID" value="nRc.2.0.1.g46815"/>
</dbReference>
<feature type="compositionally biased region" description="Basic and acidic residues" evidence="1">
    <location>
        <begin position="37"/>
        <end position="66"/>
    </location>
</feature>
<evidence type="ECO:0000313" key="2">
    <source>
        <dbReference type="Proteomes" id="UP000887565"/>
    </source>
</evidence>
<feature type="region of interest" description="Disordered" evidence="1">
    <location>
        <begin position="1"/>
        <end position="66"/>
    </location>
</feature>
<evidence type="ECO:0000256" key="1">
    <source>
        <dbReference type="SAM" id="MobiDB-lite"/>
    </source>
</evidence>
<proteinExistence type="predicted"/>
<protein>
    <submittedName>
        <fullName evidence="3">Uncharacterized protein</fullName>
    </submittedName>
</protein>